<keyword evidence="1" id="KW-0732">Signal</keyword>
<evidence type="ECO:0000256" key="1">
    <source>
        <dbReference type="SAM" id="SignalP"/>
    </source>
</evidence>
<dbReference type="RefSeq" id="WP_382431843.1">
    <property type="nucleotide sequence ID" value="NZ_JBHSHJ010000005.1"/>
</dbReference>
<reference evidence="3" key="1">
    <citation type="journal article" date="2019" name="Int. J. Syst. Evol. Microbiol.">
        <title>The Global Catalogue of Microorganisms (GCM) 10K type strain sequencing project: providing services to taxonomists for standard genome sequencing and annotation.</title>
        <authorList>
            <consortium name="The Broad Institute Genomics Platform"/>
            <consortium name="The Broad Institute Genome Sequencing Center for Infectious Disease"/>
            <person name="Wu L."/>
            <person name="Ma J."/>
        </authorList>
    </citation>
    <scope>NUCLEOTIDE SEQUENCE [LARGE SCALE GENOMIC DNA]</scope>
    <source>
        <strain evidence="3">CCUG 49452</strain>
    </source>
</reference>
<comment type="caution">
    <text evidence="2">The sequence shown here is derived from an EMBL/GenBank/DDBJ whole genome shotgun (WGS) entry which is preliminary data.</text>
</comment>
<evidence type="ECO:0000313" key="2">
    <source>
        <dbReference type="EMBL" id="MFC4788936.1"/>
    </source>
</evidence>
<gene>
    <name evidence="2" type="ORF">ACFO6X_08080</name>
</gene>
<sequence>MHTTQLLRLMVSSLCACGASVQAQEPPKEPPAGWSGLFINHVTLQKSTEEALRNRPSPFRPPLVTNTGGRLLNFLVLRLKHGDWMFHGAYSDNRTLGGGSAYSLTNPMGFGVNTVETIGVHRRSVDDKSGLQELAITHRQNGTMVMLGKIDTANWYLSNPLFSGDLVHGNDYGNAATRVVAPPFPSWALVVQQNYSHGLSFTGIVGDAFGDRETIHAARNLVHGDLAYVLELNFRHQQQHYQLTFNHTDAFRFYDKDAVWPGPGHKAPKVDAVIATASYRFNPHWSGFGRVGYSKGDAQIEDRNYLIGIRYDMGRFYALGSQSATRVASNNLPYQRGAKGDITLVSEITLNYKVHPQIVVGVTYDKYQSNGNALLAKDGGWNGAKRNHVVGLRVTSFLPF</sequence>
<proteinExistence type="predicted"/>
<feature type="signal peptide" evidence="1">
    <location>
        <begin position="1"/>
        <end position="23"/>
    </location>
</feature>
<accession>A0ABV9QBK2</accession>
<feature type="chain" id="PRO_5045613731" description="Porin" evidence="1">
    <location>
        <begin position="24"/>
        <end position="400"/>
    </location>
</feature>
<evidence type="ECO:0000313" key="3">
    <source>
        <dbReference type="Proteomes" id="UP001596001"/>
    </source>
</evidence>
<organism evidence="2 3">
    <name type="scientific">Giesbergeria sinuosa</name>
    <dbReference type="NCBI Taxonomy" id="80883"/>
    <lineage>
        <taxon>Bacteria</taxon>
        <taxon>Pseudomonadati</taxon>
        <taxon>Pseudomonadota</taxon>
        <taxon>Betaproteobacteria</taxon>
        <taxon>Burkholderiales</taxon>
        <taxon>Comamonadaceae</taxon>
        <taxon>Giesbergeria</taxon>
    </lineage>
</organism>
<keyword evidence="3" id="KW-1185">Reference proteome</keyword>
<protein>
    <recommendedName>
        <fullName evidence="4">Porin</fullName>
    </recommendedName>
</protein>
<dbReference type="Proteomes" id="UP001596001">
    <property type="component" value="Unassembled WGS sequence"/>
</dbReference>
<evidence type="ECO:0008006" key="4">
    <source>
        <dbReference type="Google" id="ProtNLM"/>
    </source>
</evidence>
<name>A0ABV9QBK2_9BURK</name>
<dbReference type="EMBL" id="JBHSHJ010000005">
    <property type="protein sequence ID" value="MFC4788936.1"/>
    <property type="molecule type" value="Genomic_DNA"/>
</dbReference>